<dbReference type="SUPFAM" id="SSF56112">
    <property type="entry name" value="Protein kinase-like (PK-like)"/>
    <property type="match status" value="1"/>
</dbReference>
<dbReference type="InterPro" id="IPR051678">
    <property type="entry name" value="AGP_Transferase"/>
</dbReference>
<evidence type="ECO:0000259" key="1">
    <source>
        <dbReference type="Pfam" id="PF01636"/>
    </source>
</evidence>
<dbReference type="InterPro" id="IPR011009">
    <property type="entry name" value="Kinase-like_dom_sf"/>
</dbReference>
<dbReference type="Proteomes" id="UP001149165">
    <property type="component" value="Unassembled WGS sequence"/>
</dbReference>
<dbReference type="EMBL" id="JAPQKH010000004">
    <property type="protein sequence ID" value="KAJ5100295.1"/>
    <property type="molecule type" value="Genomic_DNA"/>
</dbReference>
<dbReference type="Pfam" id="PF01636">
    <property type="entry name" value="APH"/>
    <property type="match status" value="1"/>
</dbReference>
<dbReference type="PANTHER" id="PTHR21310">
    <property type="entry name" value="AMINOGLYCOSIDE PHOSPHOTRANSFERASE-RELATED-RELATED"/>
    <property type="match status" value="1"/>
</dbReference>
<feature type="domain" description="Aminoglycoside phosphotransferase" evidence="1">
    <location>
        <begin position="181"/>
        <end position="245"/>
    </location>
</feature>
<evidence type="ECO:0000313" key="2">
    <source>
        <dbReference type="EMBL" id="KAJ5100295.1"/>
    </source>
</evidence>
<reference evidence="2" key="2">
    <citation type="journal article" date="2023" name="IMA Fungus">
        <title>Comparative genomic study of the Penicillium genus elucidates a diverse pangenome and 15 lateral gene transfer events.</title>
        <authorList>
            <person name="Petersen C."/>
            <person name="Sorensen T."/>
            <person name="Nielsen M.R."/>
            <person name="Sondergaard T.E."/>
            <person name="Sorensen J.L."/>
            <person name="Fitzpatrick D.A."/>
            <person name="Frisvad J.C."/>
            <person name="Nielsen K.L."/>
        </authorList>
    </citation>
    <scope>NUCLEOTIDE SEQUENCE</scope>
    <source>
        <strain evidence="2">IBT 30069</strain>
    </source>
</reference>
<reference evidence="2" key="1">
    <citation type="submission" date="2022-11" db="EMBL/GenBank/DDBJ databases">
        <authorList>
            <person name="Petersen C."/>
        </authorList>
    </citation>
    <scope>NUCLEOTIDE SEQUENCE</scope>
    <source>
        <strain evidence="2">IBT 30069</strain>
    </source>
</reference>
<dbReference type="AlphaFoldDB" id="A0A9W9FHH4"/>
<evidence type="ECO:0000313" key="3">
    <source>
        <dbReference type="Proteomes" id="UP001149165"/>
    </source>
</evidence>
<dbReference type="PANTHER" id="PTHR21310:SF39">
    <property type="entry name" value="AMINOGLYCOSIDE PHOSPHOTRANSFERASE DOMAIN-CONTAINING PROTEIN"/>
    <property type="match status" value="1"/>
</dbReference>
<dbReference type="Gene3D" id="3.90.1200.10">
    <property type="match status" value="1"/>
</dbReference>
<keyword evidence="3" id="KW-1185">Reference proteome</keyword>
<name>A0A9W9FHH4_9EURO</name>
<dbReference type="InterPro" id="IPR002575">
    <property type="entry name" value="Aminoglycoside_PTrfase"/>
</dbReference>
<accession>A0A9W9FHH4</accession>
<organism evidence="2 3">
    <name type="scientific">Penicillium angulare</name>
    <dbReference type="NCBI Taxonomy" id="116970"/>
    <lineage>
        <taxon>Eukaryota</taxon>
        <taxon>Fungi</taxon>
        <taxon>Dikarya</taxon>
        <taxon>Ascomycota</taxon>
        <taxon>Pezizomycotina</taxon>
        <taxon>Eurotiomycetes</taxon>
        <taxon>Eurotiomycetidae</taxon>
        <taxon>Eurotiales</taxon>
        <taxon>Aspergillaceae</taxon>
        <taxon>Penicillium</taxon>
    </lineage>
</organism>
<dbReference type="OrthoDB" id="3250044at2759"/>
<proteinExistence type="predicted"/>
<comment type="caution">
    <text evidence="2">The sequence shown here is derived from an EMBL/GenBank/DDBJ whole genome shotgun (WGS) entry which is preliminary data.</text>
</comment>
<protein>
    <recommendedName>
        <fullName evidence="1">Aminoglycoside phosphotransferase domain-containing protein</fullName>
    </recommendedName>
</protein>
<sequence length="313" mass="35639">MQLFDIDAIDDEALVELCHQAEKKGGMIEGHLHGNRIIKISDQVAVKYGLVQESEAKTQEFAFNHVDRGVVHIPKVYRYIKSRQSGYLQGYIFMDCIQGQNLKDVDLDLHPDIPLLQHGSQAQLGIATPSGYIYGDDGARQSFNSIEDMNGYMNKRIDHINAHMKGNLKLDLQHDSIDLTPYPLVLCHGNPARRNMILKSDGSIALVDWGYSGFYPRFFELAILTCCLPWDKPFGKPVISELERLLSLSDQEMQYMKLTTYVRGANLKWSLDSCEPERDPLEEHLQYIQSTDPKRYEKLMADRMARAPTTTAT</sequence>
<gene>
    <name evidence="2" type="ORF">N7456_006347</name>
</gene>